<organism evidence="11 12">
    <name type="scientific">Lapillicoccus jejuensis</name>
    <dbReference type="NCBI Taxonomy" id="402171"/>
    <lineage>
        <taxon>Bacteria</taxon>
        <taxon>Bacillati</taxon>
        <taxon>Actinomycetota</taxon>
        <taxon>Actinomycetes</taxon>
        <taxon>Micrococcales</taxon>
        <taxon>Intrasporangiaceae</taxon>
        <taxon>Lapillicoccus</taxon>
    </lineage>
</organism>
<keyword evidence="4 9" id="KW-0812">Transmembrane</keyword>
<comment type="function">
    <text evidence="9">Part of the twin-arginine translocation (Tat) system that transports large folded proteins containing a characteristic twin-arginine motif in their signal peptide across membranes. TatA could form the protein-conducting channel of the Tat system.</text>
</comment>
<dbReference type="Proteomes" id="UP000317893">
    <property type="component" value="Unassembled WGS sequence"/>
</dbReference>
<evidence type="ECO:0000256" key="1">
    <source>
        <dbReference type="ARBA" id="ARBA00004162"/>
    </source>
</evidence>
<evidence type="ECO:0000256" key="5">
    <source>
        <dbReference type="ARBA" id="ARBA00022927"/>
    </source>
</evidence>
<keyword evidence="6 9" id="KW-1133">Transmembrane helix</keyword>
<feature type="region of interest" description="Disordered" evidence="10">
    <location>
        <begin position="45"/>
        <end position="130"/>
    </location>
</feature>
<accession>A0A542E4Q1</accession>
<proteinExistence type="inferred from homology"/>
<dbReference type="Pfam" id="PF02416">
    <property type="entry name" value="TatA_B_E"/>
    <property type="match status" value="1"/>
</dbReference>
<evidence type="ECO:0000256" key="9">
    <source>
        <dbReference type="HAMAP-Rule" id="MF_00236"/>
    </source>
</evidence>
<evidence type="ECO:0000313" key="11">
    <source>
        <dbReference type="EMBL" id="TQJ10323.1"/>
    </source>
</evidence>
<keyword evidence="12" id="KW-1185">Reference proteome</keyword>
<evidence type="ECO:0000256" key="7">
    <source>
        <dbReference type="ARBA" id="ARBA00023010"/>
    </source>
</evidence>
<dbReference type="NCBIfam" id="TIGR01411">
    <property type="entry name" value="tatAE"/>
    <property type="match status" value="1"/>
</dbReference>
<evidence type="ECO:0000256" key="2">
    <source>
        <dbReference type="ARBA" id="ARBA00022448"/>
    </source>
</evidence>
<dbReference type="AlphaFoldDB" id="A0A542E4Q1"/>
<evidence type="ECO:0000256" key="10">
    <source>
        <dbReference type="SAM" id="MobiDB-lite"/>
    </source>
</evidence>
<protein>
    <recommendedName>
        <fullName evidence="9">Sec-independent protein translocase protein TatA</fullName>
    </recommendedName>
</protein>
<sequence>MWRDLFQPSHLIIILVLVVVLFGWKKLPDAARSVGRSMRIFKSEMGEMKNEGKESRPSPAASDTIPGQAAPTATTAPTAPTAPTAQTPPPAQPYVAPHDASVPPSATTPPEAQAPPQPADAPTPHDTTAR</sequence>
<evidence type="ECO:0000256" key="3">
    <source>
        <dbReference type="ARBA" id="ARBA00022475"/>
    </source>
</evidence>
<dbReference type="RefSeq" id="WP_141849562.1">
    <property type="nucleotide sequence ID" value="NZ_BAAAPR010000015.1"/>
</dbReference>
<reference evidence="11 12" key="1">
    <citation type="submission" date="2019-06" db="EMBL/GenBank/DDBJ databases">
        <title>Sequencing the genomes of 1000 actinobacteria strains.</title>
        <authorList>
            <person name="Klenk H.-P."/>
        </authorList>
    </citation>
    <scope>NUCLEOTIDE SEQUENCE [LARGE SCALE GENOMIC DNA]</scope>
    <source>
        <strain evidence="11 12">DSM 18607</strain>
    </source>
</reference>
<feature type="compositionally biased region" description="Basic and acidic residues" evidence="10">
    <location>
        <begin position="45"/>
        <end position="56"/>
    </location>
</feature>
<keyword evidence="8 9" id="KW-0472">Membrane</keyword>
<dbReference type="GO" id="GO:0033281">
    <property type="term" value="C:TAT protein transport complex"/>
    <property type="evidence" value="ECO:0007669"/>
    <property type="project" value="UniProtKB-UniRule"/>
</dbReference>
<comment type="similarity">
    <text evidence="9">Belongs to the TatA/E family.</text>
</comment>
<feature type="compositionally biased region" description="Pro residues" evidence="10">
    <location>
        <begin position="112"/>
        <end position="121"/>
    </location>
</feature>
<evidence type="ECO:0000256" key="4">
    <source>
        <dbReference type="ARBA" id="ARBA00022692"/>
    </source>
</evidence>
<evidence type="ECO:0000313" key="12">
    <source>
        <dbReference type="Proteomes" id="UP000317893"/>
    </source>
</evidence>
<keyword evidence="3 9" id="KW-1003">Cell membrane</keyword>
<evidence type="ECO:0000256" key="6">
    <source>
        <dbReference type="ARBA" id="ARBA00022989"/>
    </source>
</evidence>
<dbReference type="OrthoDB" id="5245163at2"/>
<feature type="transmembrane region" description="Helical" evidence="9">
    <location>
        <begin position="6"/>
        <end position="24"/>
    </location>
</feature>
<dbReference type="Gene3D" id="1.20.5.3310">
    <property type="match status" value="1"/>
</dbReference>
<dbReference type="HAMAP" id="MF_00236">
    <property type="entry name" value="TatA_E"/>
    <property type="match status" value="1"/>
</dbReference>
<dbReference type="InterPro" id="IPR003369">
    <property type="entry name" value="TatA/B/E"/>
</dbReference>
<keyword evidence="2 9" id="KW-0813">Transport</keyword>
<evidence type="ECO:0000256" key="8">
    <source>
        <dbReference type="ARBA" id="ARBA00023136"/>
    </source>
</evidence>
<comment type="caution">
    <text evidence="11">The sequence shown here is derived from an EMBL/GenBank/DDBJ whole genome shotgun (WGS) entry which is preliminary data.</text>
</comment>
<dbReference type="GO" id="GO:0008320">
    <property type="term" value="F:protein transmembrane transporter activity"/>
    <property type="evidence" value="ECO:0007669"/>
    <property type="project" value="UniProtKB-UniRule"/>
</dbReference>
<dbReference type="PANTHER" id="PTHR42982">
    <property type="entry name" value="SEC-INDEPENDENT PROTEIN TRANSLOCASE PROTEIN TATA"/>
    <property type="match status" value="1"/>
</dbReference>
<gene>
    <name evidence="9" type="primary">tatA</name>
    <name evidence="11" type="ORF">FB458_3443</name>
</gene>
<name>A0A542E4Q1_9MICO</name>
<dbReference type="NCBIfam" id="NF001854">
    <property type="entry name" value="PRK00575.1"/>
    <property type="match status" value="1"/>
</dbReference>
<feature type="compositionally biased region" description="Low complexity" evidence="10">
    <location>
        <begin position="68"/>
        <end position="85"/>
    </location>
</feature>
<keyword evidence="5 9" id="KW-0653">Protein transport</keyword>
<dbReference type="InterPro" id="IPR006312">
    <property type="entry name" value="TatA/E"/>
</dbReference>
<comment type="subcellular location">
    <subcellularLocation>
        <location evidence="1 9">Cell membrane</location>
        <topology evidence="1 9">Single-pass membrane protein</topology>
    </subcellularLocation>
</comment>
<dbReference type="EMBL" id="VFMN01000001">
    <property type="protein sequence ID" value="TQJ10323.1"/>
    <property type="molecule type" value="Genomic_DNA"/>
</dbReference>
<keyword evidence="7 9" id="KW-0811">Translocation</keyword>
<comment type="subunit">
    <text evidence="9">The Tat system comprises two distinct complexes: a TatABC complex, containing multiple copies of TatA, TatB and TatC subunits, and a separate TatA complex, containing only TatA subunits. Substrates initially bind to the TatABC complex, which probably triggers association of the separate TatA complex to form the active translocon.</text>
</comment>
<dbReference type="GO" id="GO:0043953">
    <property type="term" value="P:protein transport by the Tat complex"/>
    <property type="evidence" value="ECO:0007669"/>
    <property type="project" value="UniProtKB-UniRule"/>
</dbReference>
<dbReference type="PANTHER" id="PTHR42982:SF8">
    <property type="entry name" value="SEC-INDEPENDENT PROTEIN TRANSLOCASE PROTEIN TATA"/>
    <property type="match status" value="1"/>
</dbReference>